<dbReference type="AlphaFoldDB" id="A0A3P6TVR2"/>
<sequence>MAGIPIKLVGRAGLRFEIGPIQLDHHVYFTDAACIPETADSYNIIMGNDLLSRLPTWTIDYHRRAFHFTGHAGNLPCSAPPLSQSTATPITVRVAETTVLQPQTETFVTCITDSTPASSIVLSSQSDNLLDKNIMISPAVLVPGKVQLLATNPSCVAEVLYKGQKIATASPLLENDDHTLAVSPRWF</sequence>
<accession>A0A3P6TVR2</accession>
<evidence type="ECO:0000313" key="2">
    <source>
        <dbReference type="Proteomes" id="UP000271889"/>
    </source>
</evidence>
<evidence type="ECO:0000313" key="1">
    <source>
        <dbReference type="EMBL" id="VDK83070.1"/>
    </source>
</evidence>
<name>A0A3P6TVR2_CYLGO</name>
<keyword evidence="2" id="KW-1185">Reference proteome</keyword>
<organism evidence="1 2">
    <name type="scientific">Cylicostephanus goldi</name>
    <name type="common">Nematode worm</name>
    <dbReference type="NCBI Taxonomy" id="71465"/>
    <lineage>
        <taxon>Eukaryota</taxon>
        <taxon>Metazoa</taxon>
        <taxon>Ecdysozoa</taxon>
        <taxon>Nematoda</taxon>
        <taxon>Chromadorea</taxon>
        <taxon>Rhabditida</taxon>
        <taxon>Rhabditina</taxon>
        <taxon>Rhabditomorpha</taxon>
        <taxon>Strongyloidea</taxon>
        <taxon>Strongylidae</taxon>
        <taxon>Cylicostephanus</taxon>
    </lineage>
</organism>
<dbReference type="Proteomes" id="UP000271889">
    <property type="component" value="Unassembled WGS sequence"/>
</dbReference>
<proteinExistence type="predicted"/>
<gene>
    <name evidence="1" type="ORF">CGOC_LOCUS8076</name>
</gene>
<protein>
    <submittedName>
        <fullName evidence="1">Uncharacterized protein</fullName>
    </submittedName>
</protein>
<dbReference type="EMBL" id="UYRV01029070">
    <property type="protein sequence ID" value="VDK83070.1"/>
    <property type="molecule type" value="Genomic_DNA"/>
</dbReference>
<reference evidence="1 2" key="1">
    <citation type="submission" date="2018-11" db="EMBL/GenBank/DDBJ databases">
        <authorList>
            <consortium name="Pathogen Informatics"/>
        </authorList>
    </citation>
    <scope>NUCLEOTIDE SEQUENCE [LARGE SCALE GENOMIC DNA]</scope>
</reference>
<dbReference type="OrthoDB" id="5866954at2759"/>